<protein>
    <submittedName>
        <fullName evidence="1">Uncharacterized protein</fullName>
    </submittedName>
</protein>
<keyword evidence="2" id="KW-1185">Reference proteome</keyword>
<evidence type="ECO:0000313" key="2">
    <source>
        <dbReference type="Proteomes" id="UP000283087"/>
    </source>
</evidence>
<dbReference type="Proteomes" id="UP000283087">
    <property type="component" value="Unassembled WGS sequence"/>
</dbReference>
<name>A0A430KLQ7_9GAMM</name>
<evidence type="ECO:0000313" key="1">
    <source>
        <dbReference type="EMBL" id="RTE64396.1"/>
    </source>
</evidence>
<dbReference type="RefSeq" id="WP_126159985.1">
    <property type="nucleotide sequence ID" value="NZ_RQXW01000024.1"/>
</dbReference>
<sequence length="276" mass="31612">MKYILAFLVLILMPTTLLAQDKMDYFRGLVQTFEDRVFPRLLDQMSNSDRKILRSVDFQFIENPVVVTAVYTESDTKKVYIYAGFLDGLYNYVDCLIITKISDGRKACDKYFDYYFGNVVSKSPTPPLSFAEIIFTDDTKLEAWQNNTTMNDAKNLYMMSALILIGMHEMGHHITGFAQKNALLSDRRGAEIKADKWAVDNLVRMNENPILGITMSLGYLSQIERFRRIKQVNSFSSHPMPKSRAQYAFDKVCVGKLSSPMQKSCDLISGLIDEFE</sequence>
<dbReference type="EMBL" id="RQXW01000024">
    <property type="protein sequence ID" value="RTE64396.1"/>
    <property type="molecule type" value="Genomic_DNA"/>
</dbReference>
<organism evidence="1 2">
    <name type="scientific">Amphritea opalescens</name>
    <dbReference type="NCBI Taxonomy" id="2490544"/>
    <lineage>
        <taxon>Bacteria</taxon>
        <taxon>Pseudomonadati</taxon>
        <taxon>Pseudomonadota</taxon>
        <taxon>Gammaproteobacteria</taxon>
        <taxon>Oceanospirillales</taxon>
        <taxon>Oceanospirillaceae</taxon>
        <taxon>Amphritea</taxon>
    </lineage>
</organism>
<accession>A0A430KLQ7</accession>
<comment type="caution">
    <text evidence="1">The sequence shown here is derived from an EMBL/GenBank/DDBJ whole genome shotgun (WGS) entry which is preliminary data.</text>
</comment>
<dbReference type="AlphaFoldDB" id="A0A430KLQ7"/>
<reference evidence="1 2" key="1">
    <citation type="submission" date="2018-11" db="EMBL/GenBank/DDBJ databases">
        <title>The draft genome sequence of Amphritea opalescens ANRC-JH13T.</title>
        <authorList>
            <person name="Fang Z."/>
            <person name="Zhang Y."/>
            <person name="Han X."/>
        </authorList>
    </citation>
    <scope>NUCLEOTIDE SEQUENCE [LARGE SCALE GENOMIC DNA]</scope>
    <source>
        <strain evidence="1 2">ANRC-JH13</strain>
    </source>
</reference>
<gene>
    <name evidence="1" type="ORF">EH243_17665</name>
</gene>
<proteinExistence type="predicted"/>